<reference evidence="1 2" key="1">
    <citation type="submission" date="2013-12" db="EMBL/GenBank/DDBJ databases">
        <authorList>
            <person name="Formusa P.A."/>
            <person name="Habash M."/>
            <person name="Lee H."/>
            <person name="Trevors J.T."/>
        </authorList>
    </citation>
    <scope>NUCLEOTIDE SEQUENCE [LARGE SCALE GENOMIC DNA]</scope>
    <source>
        <strain evidence="1 2">PD30</strain>
    </source>
</reference>
<dbReference type="AlphaFoldDB" id="A0A059KZS0"/>
<proteinExistence type="predicted"/>
<accession>A0A059KZS0</accession>
<evidence type="ECO:0000313" key="2">
    <source>
        <dbReference type="Proteomes" id="UP000026739"/>
    </source>
</evidence>
<dbReference type="Proteomes" id="UP000026739">
    <property type="component" value="Unassembled WGS sequence"/>
</dbReference>
<dbReference type="EMBL" id="AZQQ01000084">
    <property type="protein sequence ID" value="KDD67578.1"/>
    <property type="molecule type" value="Genomic_DNA"/>
</dbReference>
<organism evidence="1 2">
    <name type="scientific">Pseudomonas mandelii PD30</name>
    <dbReference type="NCBI Taxonomy" id="1419583"/>
    <lineage>
        <taxon>Bacteria</taxon>
        <taxon>Pseudomonadati</taxon>
        <taxon>Pseudomonadota</taxon>
        <taxon>Gammaproteobacteria</taxon>
        <taxon>Pseudomonadales</taxon>
        <taxon>Pseudomonadaceae</taxon>
        <taxon>Pseudomonas</taxon>
    </lineage>
</organism>
<gene>
    <name evidence="1" type="ORF">V466_18590</name>
</gene>
<sequence>MLRFYDCFAVERSLASSTAATEPNADFDGCCEMCVWGNFPQPGKWGKWVGNIPLVVKSFI</sequence>
<name>A0A059KZS0_9PSED</name>
<evidence type="ECO:0000313" key="1">
    <source>
        <dbReference type="EMBL" id="KDD67578.1"/>
    </source>
</evidence>
<protein>
    <submittedName>
        <fullName evidence="1">Uncharacterized protein</fullName>
    </submittedName>
</protein>
<comment type="caution">
    <text evidence="1">The sequence shown here is derived from an EMBL/GenBank/DDBJ whole genome shotgun (WGS) entry which is preliminary data.</text>
</comment>